<proteinExistence type="predicted"/>
<keyword evidence="1" id="KW-0255">Endonuclease</keyword>
<evidence type="ECO:0000313" key="1">
    <source>
        <dbReference type="EMBL" id="GFR99635.1"/>
    </source>
</evidence>
<sequence>MGFQRCCVYSSSSLDNIPHCIPTPVNVTFNSTHPIDLGSVEAQQEMSQQQLSLSSAIHKSVTKTMDPVTGYHPTPKKRNLKLCQNYRTISLISHHGKVMLKVILNRIKPEAEKNIADEQAGFRPGLSTVENKFAMLEYSWKSISSTNRSFTMSS</sequence>
<dbReference type="AlphaFoldDB" id="A0AAV4HSF8"/>
<dbReference type="Proteomes" id="UP000762676">
    <property type="component" value="Unassembled WGS sequence"/>
</dbReference>
<name>A0AAV4HSF8_9GAST</name>
<accession>A0AAV4HSF8</accession>
<dbReference type="EMBL" id="BMAT01009152">
    <property type="protein sequence ID" value="GFR99635.1"/>
    <property type="molecule type" value="Genomic_DNA"/>
</dbReference>
<gene>
    <name evidence="1" type="ORF">ElyMa_004533500</name>
</gene>
<dbReference type="GO" id="GO:0004519">
    <property type="term" value="F:endonuclease activity"/>
    <property type="evidence" value="ECO:0007669"/>
    <property type="project" value="UniProtKB-KW"/>
</dbReference>
<keyword evidence="1" id="KW-0540">Nuclease</keyword>
<organism evidence="1 2">
    <name type="scientific">Elysia marginata</name>
    <dbReference type="NCBI Taxonomy" id="1093978"/>
    <lineage>
        <taxon>Eukaryota</taxon>
        <taxon>Metazoa</taxon>
        <taxon>Spiralia</taxon>
        <taxon>Lophotrochozoa</taxon>
        <taxon>Mollusca</taxon>
        <taxon>Gastropoda</taxon>
        <taxon>Heterobranchia</taxon>
        <taxon>Euthyneura</taxon>
        <taxon>Panpulmonata</taxon>
        <taxon>Sacoglossa</taxon>
        <taxon>Placobranchoidea</taxon>
        <taxon>Plakobranchidae</taxon>
        <taxon>Elysia</taxon>
    </lineage>
</organism>
<keyword evidence="2" id="KW-1185">Reference proteome</keyword>
<protein>
    <submittedName>
        <fullName evidence="1">Endonuclease-reverse transcriptase</fullName>
    </submittedName>
</protein>
<comment type="caution">
    <text evidence="1">The sequence shown here is derived from an EMBL/GenBank/DDBJ whole genome shotgun (WGS) entry which is preliminary data.</text>
</comment>
<evidence type="ECO:0000313" key="2">
    <source>
        <dbReference type="Proteomes" id="UP000762676"/>
    </source>
</evidence>
<keyword evidence="1" id="KW-0378">Hydrolase</keyword>
<dbReference type="PANTHER" id="PTHR47027:SF8">
    <property type="entry name" value="RIBONUCLEASE H"/>
    <property type="match status" value="1"/>
</dbReference>
<reference evidence="1 2" key="1">
    <citation type="journal article" date="2021" name="Elife">
        <title>Chloroplast acquisition without the gene transfer in kleptoplastic sea slugs, Plakobranchus ocellatus.</title>
        <authorList>
            <person name="Maeda T."/>
            <person name="Takahashi S."/>
            <person name="Yoshida T."/>
            <person name="Shimamura S."/>
            <person name="Takaki Y."/>
            <person name="Nagai Y."/>
            <person name="Toyoda A."/>
            <person name="Suzuki Y."/>
            <person name="Arimoto A."/>
            <person name="Ishii H."/>
            <person name="Satoh N."/>
            <person name="Nishiyama T."/>
            <person name="Hasebe M."/>
            <person name="Maruyama T."/>
            <person name="Minagawa J."/>
            <person name="Obokata J."/>
            <person name="Shigenobu S."/>
        </authorList>
    </citation>
    <scope>NUCLEOTIDE SEQUENCE [LARGE SCALE GENOMIC DNA]</scope>
</reference>
<dbReference type="PANTHER" id="PTHR47027">
    <property type="entry name" value="REVERSE TRANSCRIPTASE DOMAIN-CONTAINING PROTEIN"/>
    <property type="match status" value="1"/>
</dbReference>